<proteinExistence type="predicted"/>
<gene>
    <name evidence="1" type="ORF">AWRI4620_LOCUS6002</name>
</gene>
<dbReference type="EMBL" id="CAINUL010000014">
    <property type="protein sequence ID" value="CAD0111747.1"/>
    <property type="molecule type" value="Genomic_DNA"/>
</dbReference>
<dbReference type="AlphaFoldDB" id="A0A9N8KQA0"/>
<comment type="caution">
    <text evidence="1">The sequence shown here is derived from an EMBL/GenBank/DDBJ whole genome shotgun (WGS) entry which is preliminary data.</text>
</comment>
<evidence type="ECO:0000313" key="2">
    <source>
        <dbReference type="Proteomes" id="UP000745764"/>
    </source>
</evidence>
<name>A0A9N8KQA0_9PEZI</name>
<protein>
    <submittedName>
        <fullName evidence="1">Uncharacterized protein</fullName>
    </submittedName>
</protein>
<accession>A0A9N8KQA0</accession>
<sequence>MHLHNRATTHDLDYLLNARTFGRRFQAVKEELRRLISRVARTLNYEDEWANDEVSTFLNYLSDPQILFDDSKRQGIIVYQNDCLVIYAVKWEWVLSRKLKRIQRPHREPKPQDWLDCISIASLLFRRNGHKLSPIILKRYDNAQREIPVLPETVAELKSRVQRLTNLETFPGTVWVYTRRGFHYQWTTGELIPHNLWPLVRGIKNVYVGDQRRWRMYDFGKSPVVMGAQVGRSPLNAMKASL</sequence>
<keyword evidence="2" id="KW-1185">Reference proteome</keyword>
<dbReference type="OrthoDB" id="3348320at2759"/>
<reference evidence="1" key="1">
    <citation type="submission" date="2020-06" db="EMBL/GenBank/DDBJ databases">
        <authorList>
            <person name="Onetto C."/>
        </authorList>
    </citation>
    <scope>NUCLEOTIDE SEQUENCE</scope>
</reference>
<dbReference type="Proteomes" id="UP000745764">
    <property type="component" value="Unassembled WGS sequence"/>
</dbReference>
<evidence type="ECO:0000313" key="1">
    <source>
        <dbReference type="EMBL" id="CAD0111747.1"/>
    </source>
</evidence>
<organism evidence="1 2">
    <name type="scientific">Aureobasidium uvarum</name>
    <dbReference type="NCBI Taxonomy" id="2773716"/>
    <lineage>
        <taxon>Eukaryota</taxon>
        <taxon>Fungi</taxon>
        <taxon>Dikarya</taxon>
        <taxon>Ascomycota</taxon>
        <taxon>Pezizomycotina</taxon>
        <taxon>Dothideomycetes</taxon>
        <taxon>Dothideomycetidae</taxon>
        <taxon>Dothideales</taxon>
        <taxon>Saccotheciaceae</taxon>
        <taxon>Aureobasidium</taxon>
    </lineage>
</organism>